<dbReference type="GeneID" id="83639936"/>
<sequence length="118" mass="13005">MLKKLLLLTTTLGLLLAGAIAQAHHGWSSYDADQLLTLEVPLQTVNYRNPHADVSIEHDGRTWQVILAPISRLQARGLPESDLTAGKTVTIVGYPRKDGTAEIRAERIIVDGRTIELR</sequence>
<dbReference type="EMBL" id="FMZQ01000011">
    <property type="protein sequence ID" value="SDD11396.1"/>
    <property type="molecule type" value="Genomic_DNA"/>
</dbReference>
<dbReference type="Proteomes" id="UP000199467">
    <property type="component" value="Unassembled WGS sequence"/>
</dbReference>
<dbReference type="InterPro" id="IPR046150">
    <property type="entry name" value="DUF6152"/>
</dbReference>
<protein>
    <submittedName>
        <fullName evidence="1">Uncharacterized protein</fullName>
    </submittedName>
</protein>
<dbReference type="Pfam" id="PF19649">
    <property type="entry name" value="DUF6152"/>
    <property type="match status" value="1"/>
</dbReference>
<accession>A0A1G6S5B5</accession>
<evidence type="ECO:0000313" key="1">
    <source>
        <dbReference type="EMBL" id="SDD11396.1"/>
    </source>
</evidence>
<evidence type="ECO:0000313" key="2">
    <source>
        <dbReference type="Proteomes" id="UP000199467"/>
    </source>
</evidence>
<reference evidence="2" key="1">
    <citation type="submission" date="2016-10" db="EMBL/GenBank/DDBJ databases">
        <authorList>
            <person name="Varghese N."/>
            <person name="Submissions S."/>
        </authorList>
    </citation>
    <scope>NUCLEOTIDE SEQUENCE [LARGE SCALE GENOMIC DNA]</scope>
    <source>
        <strain evidence="2">DSM 26382</strain>
    </source>
</reference>
<proteinExistence type="predicted"/>
<organism evidence="1 2">
    <name type="scientific">Ectopseudomonas chengduensis</name>
    <dbReference type="NCBI Taxonomy" id="489632"/>
    <lineage>
        <taxon>Bacteria</taxon>
        <taxon>Pseudomonadati</taxon>
        <taxon>Pseudomonadota</taxon>
        <taxon>Gammaproteobacteria</taxon>
        <taxon>Pseudomonadales</taxon>
        <taxon>Pseudomonadaceae</taxon>
        <taxon>Ectopseudomonas</taxon>
    </lineage>
</organism>
<keyword evidence="2" id="KW-1185">Reference proteome</keyword>
<gene>
    <name evidence="1" type="ORF">SAMN05216576_11113</name>
</gene>
<name>A0A1G6S5B5_9GAMM</name>
<dbReference type="RefSeq" id="WP_017678716.1">
    <property type="nucleotide sequence ID" value="NZ_FMZQ01000011.1"/>
</dbReference>
<dbReference type="AlphaFoldDB" id="A0A1G6S5B5"/>